<name>A0A3E2H3U0_SCYLI</name>
<comment type="caution">
    <text evidence="5">The sequence shown here is derived from an EMBL/GenBank/DDBJ whole genome shotgun (WGS) entry which is preliminary data.</text>
</comment>
<gene>
    <name evidence="5" type="ORF">B7463_g8283</name>
</gene>
<dbReference type="PANTHER" id="PTHR46505">
    <property type="entry name" value="OXIDOREDUCTASE NAD-BINDING DOMAIN-CONTAINING PROTEIN 1"/>
    <property type="match status" value="1"/>
</dbReference>
<dbReference type="InterPro" id="IPR017927">
    <property type="entry name" value="FAD-bd_FR_type"/>
</dbReference>
<feature type="compositionally biased region" description="Polar residues" evidence="3">
    <location>
        <begin position="213"/>
        <end position="226"/>
    </location>
</feature>
<feature type="non-terminal residue" evidence="5">
    <location>
        <position position="1"/>
    </location>
</feature>
<dbReference type="Proteomes" id="UP000258309">
    <property type="component" value="Unassembled WGS sequence"/>
</dbReference>
<dbReference type="OrthoDB" id="436496at2759"/>
<protein>
    <recommendedName>
        <fullName evidence="4">FAD-binding FR-type domain-containing protein</fullName>
    </recommendedName>
</protein>
<feature type="region of interest" description="Disordered" evidence="3">
    <location>
        <begin position="140"/>
        <end position="177"/>
    </location>
</feature>
<feature type="compositionally biased region" description="Pro residues" evidence="3">
    <location>
        <begin position="252"/>
        <end position="268"/>
    </location>
</feature>
<dbReference type="CDD" id="cd00322">
    <property type="entry name" value="FNR_like"/>
    <property type="match status" value="1"/>
</dbReference>
<proteinExistence type="predicted"/>
<feature type="region of interest" description="Disordered" evidence="3">
    <location>
        <begin position="1"/>
        <end position="21"/>
    </location>
</feature>
<feature type="region of interest" description="Disordered" evidence="3">
    <location>
        <begin position="238"/>
        <end position="273"/>
    </location>
</feature>
<feature type="region of interest" description="Disordered" evidence="3">
    <location>
        <begin position="204"/>
        <end position="226"/>
    </location>
</feature>
<reference evidence="5 6" key="1">
    <citation type="submission" date="2018-05" db="EMBL/GenBank/DDBJ databases">
        <title>Draft genome sequence of Scytalidium lignicola DSM 105466, a ubiquitous saprotrophic fungus.</title>
        <authorList>
            <person name="Buettner E."/>
            <person name="Gebauer A.M."/>
            <person name="Hofrichter M."/>
            <person name="Liers C."/>
            <person name="Kellner H."/>
        </authorList>
    </citation>
    <scope>NUCLEOTIDE SEQUENCE [LARGE SCALE GENOMIC DNA]</scope>
    <source>
        <strain evidence="5 6">DSM 105466</strain>
    </source>
</reference>
<dbReference type="SUPFAM" id="SSF63380">
    <property type="entry name" value="Riboflavin synthase domain-like"/>
    <property type="match status" value="1"/>
</dbReference>
<organism evidence="5 6">
    <name type="scientific">Scytalidium lignicola</name>
    <name type="common">Hyphomycete</name>
    <dbReference type="NCBI Taxonomy" id="5539"/>
    <lineage>
        <taxon>Eukaryota</taxon>
        <taxon>Fungi</taxon>
        <taxon>Dikarya</taxon>
        <taxon>Ascomycota</taxon>
        <taxon>Pezizomycotina</taxon>
        <taxon>Leotiomycetes</taxon>
        <taxon>Leotiomycetes incertae sedis</taxon>
        <taxon>Scytalidium</taxon>
    </lineage>
</organism>
<feature type="compositionally biased region" description="Basic and acidic residues" evidence="3">
    <location>
        <begin position="327"/>
        <end position="345"/>
    </location>
</feature>
<evidence type="ECO:0000259" key="4">
    <source>
        <dbReference type="PROSITE" id="PS51384"/>
    </source>
</evidence>
<dbReference type="PANTHER" id="PTHR46505:SF1">
    <property type="entry name" value="OXIDOREDUCTASE NAD-BINDING DOMAIN-CONTAINING PROTEIN 1"/>
    <property type="match status" value="1"/>
</dbReference>
<dbReference type="Gene3D" id="2.40.30.10">
    <property type="entry name" value="Translation factors"/>
    <property type="match status" value="1"/>
</dbReference>
<dbReference type="EMBL" id="NCSJ02000177">
    <property type="protein sequence ID" value="RFU28058.1"/>
    <property type="molecule type" value="Genomic_DNA"/>
</dbReference>
<feature type="compositionally biased region" description="Basic and acidic residues" evidence="3">
    <location>
        <begin position="12"/>
        <end position="21"/>
    </location>
</feature>
<keyword evidence="2" id="KW-0520">NAD</keyword>
<keyword evidence="1" id="KW-0560">Oxidoreductase</keyword>
<evidence type="ECO:0000256" key="1">
    <source>
        <dbReference type="ARBA" id="ARBA00023002"/>
    </source>
</evidence>
<evidence type="ECO:0000313" key="6">
    <source>
        <dbReference type="Proteomes" id="UP000258309"/>
    </source>
</evidence>
<dbReference type="InterPro" id="IPR052128">
    <property type="entry name" value="Oxidoreductase_NAD-binding"/>
</dbReference>
<feature type="region of interest" description="Disordered" evidence="3">
    <location>
        <begin position="309"/>
        <end position="345"/>
    </location>
</feature>
<dbReference type="SUPFAM" id="SSF52343">
    <property type="entry name" value="Ferredoxin reductase-like, C-terminal NADP-linked domain"/>
    <property type="match status" value="1"/>
</dbReference>
<keyword evidence="6" id="KW-1185">Reference proteome</keyword>
<dbReference type="STRING" id="5539.A0A3E2H3U0"/>
<evidence type="ECO:0000256" key="3">
    <source>
        <dbReference type="SAM" id="MobiDB-lite"/>
    </source>
</evidence>
<dbReference type="InterPro" id="IPR017938">
    <property type="entry name" value="Riboflavin_synthase-like_b-brl"/>
</dbReference>
<dbReference type="PROSITE" id="PS51384">
    <property type="entry name" value="FAD_FR"/>
    <property type="match status" value="1"/>
</dbReference>
<feature type="domain" description="FAD-binding FR-type" evidence="4">
    <location>
        <begin position="26"/>
        <end position="138"/>
    </location>
</feature>
<evidence type="ECO:0000256" key="2">
    <source>
        <dbReference type="ARBA" id="ARBA00023027"/>
    </source>
</evidence>
<feature type="compositionally biased region" description="Basic and acidic residues" evidence="3">
    <location>
        <begin position="142"/>
        <end position="161"/>
    </location>
</feature>
<dbReference type="GO" id="GO:0005739">
    <property type="term" value="C:mitochondrion"/>
    <property type="evidence" value="ECO:0007669"/>
    <property type="project" value="TreeGrafter"/>
</dbReference>
<feature type="compositionally biased region" description="Low complexity" evidence="3">
    <location>
        <begin position="162"/>
        <end position="172"/>
    </location>
</feature>
<dbReference type="AlphaFoldDB" id="A0A3E2H3U0"/>
<feature type="non-terminal residue" evidence="5">
    <location>
        <position position="356"/>
    </location>
</feature>
<dbReference type="InterPro" id="IPR039261">
    <property type="entry name" value="FNR_nucleotide-bd"/>
</dbReference>
<evidence type="ECO:0000313" key="5">
    <source>
        <dbReference type="EMBL" id="RFU28058.1"/>
    </source>
</evidence>
<sequence>MTSSISALVEPKTTHIERTSKEPRQDILHTVVLSRIEQVNRNVRLFRLSIPKGQPSIKFKPGQWLDFHIPDIPKPGGFTICSPPSLAAATSTPKDGRYLELAIKSSPGNPAAAFLFRPISEIENTELKVRVGGSFVWPPRLYTKDKGEDDGGGHRENHRTPDPSSDSSQTPDLKQKNRLKRVVFIASGMGVNPLISMLSHIAETETQTETKTSQAPTNSPSVPESNLEITFLYGVREEPEPEPQENGLNPQSQPPIQDPIPRPPPKVNNPPEHTLKQQNHRFITTIPHPSISLIFHKQPIITSTSTITITSRRSQHNPTHHPQTQNHNDRRPIRPRTTRPEKGHSVLHLRRAEHDG</sequence>
<dbReference type="GO" id="GO:0016491">
    <property type="term" value="F:oxidoreductase activity"/>
    <property type="evidence" value="ECO:0007669"/>
    <property type="project" value="UniProtKB-KW"/>
</dbReference>
<accession>A0A3E2H3U0</accession>
<dbReference type="Gene3D" id="3.40.50.80">
    <property type="entry name" value="Nucleotide-binding domain of ferredoxin-NADP reductase (FNR) module"/>
    <property type="match status" value="1"/>
</dbReference>